<organism evidence="1 2">
    <name type="scientific">Trifolium pratense</name>
    <name type="common">Red clover</name>
    <dbReference type="NCBI Taxonomy" id="57577"/>
    <lineage>
        <taxon>Eukaryota</taxon>
        <taxon>Viridiplantae</taxon>
        <taxon>Streptophyta</taxon>
        <taxon>Embryophyta</taxon>
        <taxon>Tracheophyta</taxon>
        <taxon>Spermatophyta</taxon>
        <taxon>Magnoliopsida</taxon>
        <taxon>eudicotyledons</taxon>
        <taxon>Gunneridae</taxon>
        <taxon>Pentapetalae</taxon>
        <taxon>rosids</taxon>
        <taxon>fabids</taxon>
        <taxon>Fabales</taxon>
        <taxon>Fabaceae</taxon>
        <taxon>Papilionoideae</taxon>
        <taxon>50 kb inversion clade</taxon>
        <taxon>NPAAA clade</taxon>
        <taxon>Hologalegina</taxon>
        <taxon>IRL clade</taxon>
        <taxon>Trifolieae</taxon>
        <taxon>Trifolium</taxon>
    </lineage>
</organism>
<sequence>MFTIKGRKYNIEYEGLHMLCTTCGRFGHYKESCPDKVKVSDGSGSGKKGEGTGETNNHNIAGSSLDGPWRVVKKTKRNKKENPTGKNSAAAAINSLPAKINANTNPTGSRFISLMDDYAEQESMDKEENLKALEGEGEDIIGESQRVPTVSNQKAKNKHTNGGTHTRKGEGMGDRTVKELKLATRGSSFKGKSNAHGKRGVESIVEKVGVEVLENILGHSQQPKCNNFSNNEEGSGTKSNILDSTSEGILGTKSVSNPNVPRPPNWRETPPHFPSQSTMKDVDEQVWEGEVFVDANDQGTNGNSDSEMEIVTETISLS</sequence>
<dbReference type="Proteomes" id="UP001177021">
    <property type="component" value="Unassembled WGS sequence"/>
</dbReference>
<evidence type="ECO:0000313" key="2">
    <source>
        <dbReference type="Proteomes" id="UP001177021"/>
    </source>
</evidence>
<gene>
    <name evidence="1" type="ORF">MILVUS5_LOCUS19618</name>
</gene>
<reference evidence="1" key="1">
    <citation type="submission" date="2023-10" db="EMBL/GenBank/DDBJ databases">
        <authorList>
            <person name="Rodriguez Cubillos JULIANA M."/>
            <person name="De Vega J."/>
        </authorList>
    </citation>
    <scope>NUCLEOTIDE SEQUENCE</scope>
</reference>
<comment type="caution">
    <text evidence="1">The sequence shown here is derived from an EMBL/GenBank/DDBJ whole genome shotgun (WGS) entry which is preliminary data.</text>
</comment>
<name>A0ACB0K659_TRIPR</name>
<proteinExistence type="predicted"/>
<dbReference type="EMBL" id="CASHSV030000206">
    <property type="protein sequence ID" value="CAJ2652077.1"/>
    <property type="molecule type" value="Genomic_DNA"/>
</dbReference>
<accession>A0ACB0K659</accession>
<protein>
    <submittedName>
        <fullName evidence="1">Uncharacterized protein</fullName>
    </submittedName>
</protein>
<keyword evidence="2" id="KW-1185">Reference proteome</keyword>
<evidence type="ECO:0000313" key="1">
    <source>
        <dbReference type="EMBL" id="CAJ2652077.1"/>
    </source>
</evidence>